<protein>
    <submittedName>
        <fullName evidence="2">Uncharacterized protein</fullName>
    </submittedName>
</protein>
<keyword evidence="3" id="KW-1185">Reference proteome</keyword>
<accession>A0A7G2CR81</accession>
<dbReference type="EMBL" id="LR877169">
    <property type="protein sequence ID" value="CAD2222328.1"/>
    <property type="molecule type" value="Genomic_DNA"/>
</dbReference>
<evidence type="ECO:0000313" key="2">
    <source>
        <dbReference type="EMBL" id="CAD2222328.1"/>
    </source>
</evidence>
<dbReference type="AlphaFoldDB" id="A0A7G2CR81"/>
<dbReference type="Proteomes" id="UP000515908">
    <property type="component" value="Chromosome 25"/>
</dbReference>
<name>A0A7G2CR81_9TRYP</name>
<dbReference type="VEuPathDB" id="TriTrypDB:ADEAN_000987200"/>
<feature type="coiled-coil region" evidence="1">
    <location>
        <begin position="14"/>
        <end position="71"/>
    </location>
</feature>
<reference evidence="2 3" key="1">
    <citation type="submission" date="2020-08" db="EMBL/GenBank/DDBJ databases">
        <authorList>
            <person name="Newling K."/>
            <person name="Davey J."/>
            <person name="Forrester S."/>
        </authorList>
    </citation>
    <scope>NUCLEOTIDE SEQUENCE [LARGE SCALE GENOMIC DNA]</scope>
    <source>
        <strain evidence="3">Crithidia deanei Carvalho (ATCC PRA-265)</strain>
    </source>
</reference>
<proteinExistence type="predicted"/>
<organism evidence="2 3">
    <name type="scientific">Angomonas deanei</name>
    <dbReference type="NCBI Taxonomy" id="59799"/>
    <lineage>
        <taxon>Eukaryota</taxon>
        <taxon>Discoba</taxon>
        <taxon>Euglenozoa</taxon>
        <taxon>Kinetoplastea</taxon>
        <taxon>Metakinetoplastina</taxon>
        <taxon>Trypanosomatida</taxon>
        <taxon>Trypanosomatidae</taxon>
        <taxon>Strigomonadinae</taxon>
        <taxon>Angomonas</taxon>
    </lineage>
</organism>
<keyword evidence="1" id="KW-0175">Coiled coil</keyword>
<evidence type="ECO:0000313" key="3">
    <source>
        <dbReference type="Proteomes" id="UP000515908"/>
    </source>
</evidence>
<evidence type="ECO:0000256" key="1">
    <source>
        <dbReference type="SAM" id="Coils"/>
    </source>
</evidence>
<gene>
    <name evidence="2" type="ORF">ADEAN_000987200</name>
</gene>
<sequence>MPFIQKKVPPTEEEAALQARQDAWRALIEEQEKELQEQEEKEKLAEEKRRLKQERKEKIKQEKEKEDLLLIEAIMNKRKEIPLSNRFIFEID</sequence>